<reference evidence="2 3" key="1">
    <citation type="journal article" date="2012" name="BMC Genomics">
        <title>Comparative genomics of bacteria in the genus Providencia isolated from wild Drosophila melanogaster.</title>
        <authorList>
            <person name="Galac M.R."/>
            <person name="Lazzaro B.P."/>
        </authorList>
    </citation>
    <scope>NUCLEOTIDE SEQUENCE [LARGE SCALE GENOMIC DNA]</scope>
    <source>
        <strain evidence="2 3">DSM 19968</strain>
    </source>
</reference>
<feature type="compositionally biased region" description="Basic residues" evidence="1">
    <location>
        <begin position="10"/>
        <end position="21"/>
    </location>
</feature>
<dbReference type="AlphaFoldDB" id="K8WQ70"/>
<evidence type="ECO:0000256" key="1">
    <source>
        <dbReference type="SAM" id="MobiDB-lite"/>
    </source>
</evidence>
<dbReference type="EMBL" id="AKKL01000035">
    <property type="protein sequence ID" value="EKT59617.1"/>
    <property type="molecule type" value="Genomic_DNA"/>
</dbReference>
<dbReference type="Proteomes" id="UP000009336">
    <property type="component" value="Unassembled WGS sequence"/>
</dbReference>
<dbReference type="RefSeq" id="WP_008912617.1">
    <property type="nucleotide sequence ID" value="NZ_KB233223.1"/>
</dbReference>
<protein>
    <submittedName>
        <fullName evidence="2">Uncharacterized protein</fullName>
    </submittedName>
</protein>
<accession>K8WQ70</accession>
<sequence length="77" mass="9199">MNNTRDRAWRRAKNKTNSSRKHQTIRFQNIFSAKKNWKQMYGRSEKMIRAAQLGMEYPKVSNIQLVRKGLDEILSNE</sequence>
<organism evidence="2 3">
    <name type="scientific">Providencia burhodogranariea DSM 19968</name>
    <dbReference type="NCBI Taxonomy" id="1141662"/>
    <lineage>
        <taxon>Bacteria</taxon>
        <taxon>Pseudomonadati</taxon>
        <taxon>Pseudomonadota</taxon>
        <taxon>Gammaproteobacteria</taxon>
        <taxon>Enterobacterales</taxon>
        <taxon>Morganellaceae</taxon>
        <taxon>Providencia</taxon>
    </lineage>
</organism>
<proteinExistence type="predicted"/>
<dbReference type="OrthoDB" id="8612200at2"/>
<dbReference type="HOGENOM" id="CLU_187369_0_0_6"/>
<comment type="caution">
    <text evidence="2">The sequence shown here is derived from an EMBL/GenBank/DDBJ whole genome shotgun (WGS) entry which is preliminary data.</text>
</comment>
<evidence type="ECO:0000313" key="3">
    <source>
        <dbReference type="Proteomes" id="UP000009336"/>
    </source>
</evidence>
<feature type="region of interest" description="Disordered" evidence="1">
    <location>
        <begin position="1"/>
        <end position="21"/>
    </location>
</feature>
<dbReference type="STRING" id="1141662.OOA_13117"/>
<dbReference type="eggNOG" id="ENOG50315N1">
    <property type="taxonomic scope" value="Bacteria"/>
</dbReference>
<keyword evidence="3" id="KW-1185">Reference proteome</keyword>
<name>K8WQ70_9GAMM</name>
<evidence type="ECO:0000313" key="2">
    <source>
        <dbReference type="EMBL" id="EKT59617.1"/>
    </source>
</evidence>
<dbReference type="PATRIC" id="fig|1141662.3.peg.2665"/>
<gene>
    <name evidence="2" type="ORF">OOA_13117</name>
</gene>